<name>A0A7M1S0U5_9BACT</name>
<gene>
    <name evidence="4" type="ORF">IMZ28_05930</name>
</gene>
<dbReference type="SUPFAM" id="SSF53448">
    <property type="entry name" value="Nucleotide-diphospho-sugar transferases"/>
    <property type="match status" value="1"/>
</dbReference>
<evidence type="ECO:0000256" key="1">
    <source>
        <dbReference type="ARBA" id="ARBA00022679"/>
    </source>
</evidence>
<keyword evidence="1 4" id="KW-0808">Transferase</keyword>
<dbReference type="RefSeq" id="WP_197547677.1">
    <property type="nucleotide sequence ID" value="NZ_CP063164.1"/>
</dbReference>
<sequence length="223" mass="24879">MKAMILAAGLGTRMRPLTERTPKPLLEVGGIPLIVWHLEKLAHYGFKEVVINIAHLGWKIPQALGDGSDWGLQIIYSDEQEEGGLESAGGIVKALEQLEESDPFLVVNGDVWTDYDFDASFRLAEGISAHLILVPNPEHNPKGDFSLLDGKVVNTPEYTFSGIGYYSPKFFEDVPYGKSMLAPLLREAMREGKVTGELYRGEWHDIGTPERLEHLNMGLINRY</sequence>
<dbReference type="EMBL" id="CP063164">
    <property type="protein sequence ID" value="QOR61006.1"/>
    <property type="molecule type" value="Genomic_DNA"/>
</dbReference>
<evidence type="ECO:0000256" key="2">
    <source>
        <dbReference type="ARBA" id="ARBA00022695"/>
    </source>
</evidence>
<dbReference type="Proteomes" id="UP000595074">
    <property type="component" value="Chromosome"/>
</dbReference>
<dbReference type="Pfam" id="PF00483">
    <property type="entry name" value="NTP_transferase"/>
    <property type="match status" value="1"/>
</dbReference>
<evidence type="ECO:0000313" key="4">
    <source>
        <dbReference type="EMBL" id="QOR61006.1"/>
    </source>
</evidence>
<dbReference type="Gene3D" id="3.90.550.10">
    <property type="entry name" value="Spore Coat Polysaccharide Biosynthesis Protein SpsA, Chain A"/>
    <property type="match status" value="1"/>
</dbReference>
<dbReference type="PANTHER" id="PTHR43584">
    <property type="entry name" value="NUCLEOTIDYL TRANSFERASE"/>
    <property type="match status" value="1"/>
</dbReference>
<evidence type="ECO:0000313" key="5">
    <source>
        <dbReference type="Proteomes" id="UP000595074"/>
    </source>
</evidence>
<evidence type="ECO:0000259" key="3">
    <source>
        <dbReference type="Pfam" id="PF00483"/>
    </source>
</evidence>
<keyword evidence="2" id="KW-0548">Nucleotidyltransferase</keyword>
<reference evidence="4 5" key="1">
    <citation type="submission" date="2020-10" db="EMBL/GenBank/DDBJ databases">
        <title>The genome of sulfurovum sp.</title>
        <authorList>
            <person name="Xie S."/>
            <person name="Shao Z."/>
            <person name="Jiang L."/>
        </authorList>
    </citation>
    <scope>NUCLEOTIDE SEQUENCE [LARGE SCALE GENOMIC DNA]</scope>
    <source>
        <strain evidence="4 5">ST-419</strain>
    </source>
</reference>
<proteinExistence type="predicted"/>
<protein>
    <submittedName>
        <fullName evidence="4">Nucleotidyltransferase family protein</fullName>
    </submittedName>
</protein>
<dbReference type="GO" id="GO:0016779">
    <property type="term" value="F:nucleotidyltransferase activity"/>
    <property type="evidence" value="ECO:0007669"/>
    <property type="project" value="UniProtKB-KW"/>
</dbReference>
<dbReference type="InterPro" id="IPR054790">
    <property type="entry name" value="MurU"/>
</dbReference>
<dbReference type="InterPro" id="IPR050065">
    <property type="entry name" value="GlmU-like"/>
</dbReference>
<dbReference type="InterPro" id="IPR029044">
    <property type="entry name" value="Nucleotide-diphossugar_trans"/>
</dbReference>
<dbReference type="NCBIfam" id="NF045761">
    <property type="entry name" value="NAMPUrTaseMurU"/>
    <property type="match status" value="1"/>
</dbReference>
<keyword evidence="5" id="KW-1185">Reference proteome</keyword>
<feature type="domain" description="Nucleotidyl transferase" evidence="3">
    <location>
        <begin position="2"/>
        <end position="218"/>
    </location>
</feature>
<dbReference type="PANTHER" id="PTHR43584:SF8">
    <property type="entry name" value="N-ACETYLMURAMATE ALPHA-1-PHOSPHATE URIDYLYLTRANSFERASE"/>
    <property type="match status" value="1"/>
</dbReference>
<dbReference type="AlphaFoldDB" id="A0A7M1S0U5"/>
<dbReference type="KEGG" id="sinu:IMZ28_05930"/>
<organism evidence="4 5">
    <name type="scientific">Sulfurovum indicum</name>
    <dbReference type="NCBI Taxonomy" id="2779528"/>
    <lineage>
        <taxon>Bacteria</taxon>
        <taxon>Pseudomonadati</taxon>
        <taxon>Campylobacterota</taxon>
        <taxon>Epsilonproteobacteria</taxon>
        <taxon>Campylobacterales</taxon>
        <taxon>Sulfurovaceae</taxon>
        <taxon>Sulfurovum</taxon>
    </lineage>
</organism>
<dbReference type="CDD" id="cd06422">
    <property type="entry name" value="NTP_transferase_like_1"/>
    <property type="match status" value="1"/>
</dbReference>
<accession>A0A7M1S0U5</accession>
<dbReference type="InterPro" id="IPR005835">
    <property type="entry name" value="NTP_transferase_dom"/>
</dbReference>